<dbReference type="GO" id="GO:0005737">
    <property type="term" value="C:cytoplasm"/>
    <property type="evidence" value="ECO:0007669"/>
    <property type="project" value="TreeGrafter"/>
</dbReference>
<dbReference type="InterPro" id="IPR036291">
    <property type="entry name" value="NAD(P)-bd_dom_sf"/>
</dbReference>
<comment type="caution">
    <text evidence="2">The sequence shown here is derived from an EMBL/GenBank/DDBJ whole genome shotgun (WGS) entry which is preliminary data.</text>
</comment>
<dbReference type="PANTHER" id="PTHR48079">
    <property type="entry name" value="PROTEIN YEEZ"/>
    <property type="match status" value="1"/>
</dbReference>
<sequence>MRVFLTGATGYLGGSVADRLLRSGHQVEGLVRTQDKARELERRGITPVLGTLDDGALLTARARAADAVVNAADSDHRAAAEALVHGLAGTGRPLVHTSGSSIVSTDSRGAAADEIFTEEMIVAPGSSWRPVKEKEARVALDRFVLDAASSGVRSVVLCNSLVYGRGRGMARDSVQIPVLARQARDSGVARYIGEGRNIWSTVHIDDMADLYLYALTDAPAGSFYFVESGEASFADICTALASALGLGPAESWDAETAFAFWGHELASYVLASNSRVRSGAAQLGWHPAHSSVLDWIEKEYRHSQ</sequence>
<accession>A0A918X1M3</accession>
<evidence type="ECO:0000259" key="1">
    <source>
        <dbReference type="Pfam" id="PF01370"/>
    </source>
</evidence>
<protein>
    <recommendedName>
        <fullName evidence="1">NAD-dependent epimerase/dehydratase domain-containing protein</fullName>
    </recommendedName>
</protein>
<name>A0A918X1M3_9ACTN</name>
<dbReference type="AlphaFoldDB" id="A0A918X1M3"/>
<evidence type="ECO:0000313" key="2">
    <source>
        <dbReference type="EMBL" id="GHD03822.1"/>
    </source>
</evidence>
<dbReference type="SUPFAM" id="SSF51735">
    <property type="entry name" value="NAD(P)-binding Rossmann-fold domains"/>
    <property type="match status" value="1"/>
</dbReference>
<dbReference type="RefSeq" id="WP_189825419.1">
    <property type="nucleotide sequence ID" value="NZ_BMVC01000011.1"/>
</dbReference>
<dbReference type="InterPro" id="IPR001509">
    <property type="entry name" value="Epimerase_deHydtase"/>
</dbReference>
<dbReference type="PANTHER" id="PTHR48079:SF6">
    <property type="entry name" value="NAD(P)-BINDING DOMAIN-CONTAINING PROTEIN-RELATED"/>
    <property type="match status" value="1"/>
</dbReference>
<evidence type="ECO:0000313" key="3">
    <source>
        <dbReference type="Proteomes" id="UP000638353"/>
    </source>
</evidence>
<feature type="domain" description="NAD-dependent epimerase/dehydratase" evidence="1">
    <location>
        <begin position="3"/>
        <end position="217"/>
    </location>
</feature>
<dbReference type="GO" id="GO:0004029">
    <property type="term" value="F:aldehyde dehydrogenase (NAD+) activity"/>
    <property type="evidence" value="ECO:0007669"/>
    <property type="project" value="TreeGrafter"/>
</dbReference>
<organism evidence="2 3">
    <name type="scientific">Streptomyces finlayi</name>
    <dbReference type="NCBI Taxonomy" id="67296"/>
    <lineage>
        <taxon>Bacteria</taxon>
        <taxon>Bacillati</taxon>
        <taxon>Actinomycetota</taxon>
        <taxon>Actinomycetes</taxon>
        <taxon>Kitasatosporales</taxon>
        <taxon>Streptomycetaceae</taxon>
        <taxon>Streptomyces</taxon>
    </lineage>
</organism>
<proteinExistence type="predicted"/>
<dbReference type="Gene3D" id="3.40.50.720">
    <property type="entry name" value="NAD(P)-binding Rossmann-like Domain"/>
    <property type="match status" value="1"/>
</dbReference>
<dbReference type="InterPro" id="IPR051783">
    <property type="entry name" value="NAD(P)-dependent_oxidoreduct"/>
</dbReference>
<reference evidence="2" key="1">
    <citation type="journal article" date="2014" name="Int. J. Syst. Evol. Microbiol.">
        <title>Complete genome sequence of Corynebacterium casei LMG S-19264T (=DSM 44701T), isolated from a smear-ripened cheese.</title>
        <authorList>
            <consortium name="US DOE Joint Genome Institute (JGI-PGF)"/>
            <person name="Walter F."/>
            <person name="Albersmeier A."/>
            <person name="Kalinowski J."/>
            <person name="Ruckert C."/>
        </authorList>
    </citation>
    <scope>NUCLEOTIDE SEQUENCE</scope>
    <source>
        <strain evidence="2">JCM 4637</strain>
    </source>
</reference>
<dbReference type="Pfam" id="PF01370">
    <property type="entry name" value="Epimerase"/>
    <property type="match status" value="1"/>
</dbReference>
<dbReference type="Proteomes" id="UP000638353">
    <property type="component" value="Unassembled WGS sequence"/>
</dbReference>
<reference evidence="2" key="2">
    <citation type="submission" date="2020-09" db="EMBL/GenBank/DDBJ databases">
        <authorList>
            <person name="Sun Q."/>
            <person name="Ohkuma M."/>
        </authorList>
    </citation>
    <scope>NUCLEOTIDE SEQUENCE</scope>
    <source>
        <strain evidence="2">JCM 4637</strain>
    </source>
</reference>
<gene>
    <name evidence="2" type="ORF">GCM10010334_51860</name>
</gene>
<dbReference type="EMBL" id="BMVC01000011">
    <property type="protein sequence ID" value="GHD03822.1"/>
    <property type="molecule type" value="Genomic_DNA"/>
</dbReference>